<sequence>MIIGGVIVLWATCVCPAYASVVINEIAWMGTVVSANDEWIELHNDGTLPVDVSGWTLRADDGSPSITLSGTIAESGYFLLERTSDESVPTIPADQIYVGALGNESGETLRLRNENGDDVDVVVGGLNWENVGGDNVTKDTAQRIANGWATGAPTPRAENTATAGEVAGASTVISTDTAAETAVAPSGGSLSGGSVVKSPYPRNNIVVEAGEDLRAFTSFPVMFSGSSTGLYNEPLSRATYRWNFGDGMIGVGPTVAHEYEFPGVYVVTLEVFLAEYHSADRLAVSVTDPDVIISKVVSGEKGYVELTDRTDREMDLSGWSLSDGSATPFVFAPNSIILPKHTFLISHHTSGVAPAATSITLRDPRGASIFVWNALNSSVVAAPTSLPLVSKQSGIQRASSEKKLIEKVLPTPPSEEGVASALGTTTTGATILWEGQPAGTALSGSFVGNGMKWIFVLCTVLLIVIAGTIIARSGGEAVLPADEYIIIEGKDEFNN</sequence>
<dbReference type="InterPro" id="IPR035986">
    <property type="entry name" value="PKD_dom_sf"/>
</dbReference>
<dbReference type="SMART" id="SM00089">
    <property type="entry name" value="PKD"/>
    <property type="match status" value="1"/>
</dbReference>
<evidence type="ECO:0000256" key="1">
    <source>
        <dbReference type="SAM" id="Phobius"/>
    </source>
</evidence>
<name>A0A1G2CWL3_9BACT</name>
<organism evidence="4 5">
    <name type="scientific">Candidatus Lloydbacteria bacterium RIFCSPHIGHO2_01_FULL_49_22</name>
    <dbReference type="NCBI Taxonomy" id="1798658"/>
    <lineage>
        <taxon>Bacteria</taxon>
        <taxon>Candidatus Lloydiibacteriota</taxon>
    </lineage>
</organism>
<evidence type="ECO:0000259" key="3">
    <source>
        <dbReference type="PROSITE" id="PS51841"/>
    </source>
</evidence>
<evidence type="ECO:0000313" key="4">
    <source>
        <dbReference type="EMBL" id="OGZ05799.1"/>
    </source>
</evidence>
<dbReference type="CDD" id="cd00146">
    <property type="entry name" value="PKD"/>
    <property type="match status" value="1"/>
</dbReference>
<keyword evidence="1" id="KW-1133">Transmembrane helix</keyword>
<feature type="domain" description="PKD" evidence="2">
    <location>
        <begin position="233"/>
        <end position="271"/>
    </location>
</feature>
<dbReference type="Pfam" id="PF00932">
    <property type="entry name" value="LTD"/>
    <property type="match status" value="2"/>
</dbReference>
<dbReference type="Gene3D" id="2.60.40.1260">
    <property type="entry name" value="Lamin Tail domain"/>
    <property type="match status" value="2"/>
</dbReference>
<proteinExistence type="predicted"/>
<feature type="transmembrane region" description="Helical" evidence="1">
    <location>
        <begin position="453"/>
        <end position="471"/>
    </location>
</feature>
<keyword evidence="1" id="KW-0812">Transmembrane</keyword>
<dbReference type="InterPro" id="IPR022409">
    <property type="entry name" value="PKD/Chitinase_dom"/>
</dbReference>
<dbReference type="Pfam" id="PF00801">
    <property type="entry name" value="PKD"/>
    <property type="match status" value="1"/>
</dbReference>
<dbReference type="AlphaFoldDB" id="A0A1G2CWL3"/>
<accession>A0A1G2CWL3</accession>
<dbReference type="Gene3D" id="2.60.40.10">
    <property type="entry name" value="Immunoglobulins"/>
    <property type="match status" value="1"/>
</dbReference>
<dbReference type="SUPFAM" id="SSF74853">
    <property type="entry name" value="Lamin A/C globular tail domain"/>
    <property type="match status" value="2"/>
</dbReference>
<reference evidence="4 5" key="1">
    <citation type="journal article" date="2016" name="Nat. Commun.">
        <title>Thousands of microbial genomes shed light on interconnected biogeochemical processes in an aquifer system.</title>
        <authorList>
            <person name="Anantharaman K."/>
            <person name="Brown C.T."/>
            <person name="Hug L.A."/>
            <person name="Sharon I."/>
            <person name="Castelle C.J."/>
            <person name="Probst A.J."/>
            <person name="Thomas B.C."/>
            <person name="Singh A."/>
            <person name="Wilkins M.J."/>
            <person name="Karaoz U."/>
            <person name="Brodie E.L."/>
            <person name="Williams K.H."/>
            <person name="Hubbard S.S."/>
            <person name="Banfield J.F."/>
        </authorList>
    </citation>
    <scope>NUCLEOTIDE SEQUENCE [LARGE SCALE GENOMIC DNA]</scope>
</reference>
<evidence type="ECO:0000313" key="5">
    <source>
        <dbReference type="Proteomes" id="UP000177122"/>
    </source>
</evidence>
<dbReference type="PROSITE" id="PS51841">
    <property type="entry name" value="LTD"/>
    <property type="match status" value="2"/>
</dbReference>
<evidence type="ECO:0000259" key="2">
    <source>
        <dbReference type="PROSITE" id="PS50093"/>
    </source>
</evidence>
<dbReference type="InterPro" id="IPR013783">
    <property type="entry name" value="Ig-like_fold"/>
</dbReference>
<feature type="domain" description="LTD" evidence="3">
    <location>
        <begin position="280"/>
        <end position="390"/>
    </location>
</feature>
<evidence type="ECO:0008006" key="6">
    <source>
        <dbReference type="Google" id="ProtNLM"/>
    </source>
</evidence>
<dbReference type="PROSITE" id="PS50093">
    <property type="entry name" value="PKD"/>
    <property type="match status" value="1"/>
</dbReference>
<dbReference type="InterPro" id="IPR000601">
    <property type="entry name" value="PKD_dom"/>
</dbReference>
<feature type="domain" description="LTD" evidence="3">
    <location>
        <begin position="11"/>
        <end position="127"/>
    </location>
</feature>
<keyword evidence="1" id="KW-0472">Membrane</keyword>
<gene>
    <name evidence="4" type="ORF">A2845_03275</name>
</gene>
<dbReference type="Proteomes" id="UP000177122">
    <property type="component" value="Unassembled WGS sequence"/>
</dbReference>
<protein>
    <recommendedName>
        <fullName evidence="6">PKD domain-containing protein</fullName>
    </recommendedName>
</protein>
<dbReference type="SUPFAM" id="SSF49299">
    <property type="entry name" value="PKD domain"/>
    <property type="match status" value="1"/>
</dbReference>
<comment type="caution">
    <text evidence="4">The sequence shown here is derived from an EMBL/GenBank/DDBJ whole genome shotgun (WGS) entry which is preliminary data.</text>
</comment>
<dbReference type="InterPro" id="IPR001322">
    <property type="entry name" value="Lamin_tail_dom"/>
</dbReference>
<dbReference type="InterPro" id="IPR036415">
    <property type="entry name" value="Lamin_tail_dom_sf"/>
</dbReference>
<dbReference type="EMBL" id="MHLI01000006">
    <property type="protein sequence ID" value="OGZ05799.1"/>
    <property type="molecule type" value="Genomic_DNA"/>
</dbReference>